<keyword evidence="2" id="KW-1185">Reference proteome</keyword>
<gene>
    <name evidence="1" type="ORF">EI167_11795</name>
</gene>
<dbReference type="RefSeq" id="WP_192541900.1">
    <property type="nucleotide sequence ID" value="NZ_JBQELX010000009.1"/>
</dbReference>
<comment type="caution">
    <text evidence="1">The sequence shown here is derived from an EMBL/GenBank/DDBJ whole genome shotgun (WGS) entry which is preliminary data.</text>
</comment>
<dbReference type="Proteomes" id="UP000707245">
    <property type="component" value="Unassembled WGS sequence"/>
</dbReference>
<protein>
    <submittedName>
        <fullName evidence="1">Iron-containing redox enzyme family protein</fullName>
    </submittedName>
</protein>
<dbReference type="InterPro" id="IPR016084">
    <property type="entry name" value="Haem_Oase-like_multi-hlx"/>
</dbReference>
<proteinExistence type="predicted"/>
<organism evidence="1 2">
    <name type="scientific">Pseudoalteromonas prydzensis</name>
    <dbReference type="NCBI Taxonomy" id="182141"/>
    <lineage>
        <taxon>Bacteria</taxon>
        <taxon>Pseudomonadati</taxon>
        <taxon>Pseudomonadota</taxon>
        <taxon>Gammaproteobacteria</taxon>
        <taxon>Alteromonadales</taxon>
        <taxon>Pseudoalteromonadaceae</taxon>
        <taxon>Pseudoalteromonas</taxon>
    </lineage>
</organism>
<dbReference type="Pfam" id="PF14518">
    <property type="entry name" value="Haem_oxygenas_2"/>
    <property type="match status" value="1"/>
</dbReference>
<dbReference type="SUPFAM" id="SSF48613">
    <property type="entry name" value="Heme oxygenase-like"/>
    <property type="match status" value="1"/>
</dbReference>
<dbReference type="EMBL" id="RRZA01000033">
    <property type="protein sequence ID" value="MBE0458118.1"/>
    <property type="molecule type" value="Genomic_DNA"/>
</dbReference>
<evidence type="ECO:0000313" key="2">
    <source>
        <dbReference type="Proteomes" id="UP000707245"/>
    </source>
</evidence>
<name>A0ABR9FMQ3_9GAMM</name>
<dbReference type="Gene3D" id="1.20.910.10">
    <property type="entry name" value="Heme oxygenase-like"/>
    <property type="match status" value="1"/>
</dbReference>
<reference evidence="1 2" key="1">
    <citation type="submission" date="2020-07" db="EMBL/GenBank/DDBJ databases">
        <title>Halophilic bacteria isolated from french cheeses.</title>
        <authorList>
            <person name="Kothe C.I."/>
            <person name="Farah-Kraiem B."/>
            <person name="Renault P."/>
            <person name="Dridi B."/>
        </authorList>
    </citation>
    <scope>NUCLEOTIDE SEQUENCE [LARGE SCALE GENOMIC DNA]</scope>
    <source>
        <strain evidence="1 2">FME14</strain>
    </source>
</reference>
<sequence length="228" mass="26204">MEQFIQTDLGKKCLHELLNTWLDFDKNLSKVPIIKRLETGKLSQEDYRELLLNMRQQVIEGSRWISRSASSFDRHYSDVRSAVIHHAYDEHQDYLMIEQDYVAAGGLLSDIQAGTKNIGSEALHGYLMYTASLPNPVSLIGAMWIIEGLGNKMSLKWAKLINEYFDPPSTITRFLEYHGQNDADHLKELYQLIDRVTSSEEQIDAIVKTAKVVGRLYCLQLEEVDHNE</sequence>
<accession>A0ABR9FMQ3</accession>
<evidence type="ECO:0000313" key="1">
    <source>
        <dbReference type="EMBL" id="MBE0458118.1"/>
    </source>
</evidence>